<name>A0A9D1US53_9CORY</name>
<evidence type="ECO:0008006" key="6">
    <source>
        <dbReference type="Google" id="ProtNLM"/>
    </source>
</evidence>
<dbReference type="Proteomes" id="UP000824189">
    <property type="component" value="Unassembled WGS sequence"/>
</dbReference>
<keyword evidence="2" id="KW-1133">Transmembrane helix</keyword>
<reference evidence="4" key="2">
    <citation type="submission" date="2021-04" db="EMBL/GenBank/DDBJ databases">
        <authorList>
            <person name="Gilroy R."/>
        </authorList>
    </citation>
    <scope>NUCLEOTIDE SEQUENCE</scope>
    <source>
        <strain evidence="4">4376</strain>
    </source>
</reference>
<evidence type="ECO:0000256" key="1">
    <source>
        <dbReference type="SAM" id="MobiDB-lite"/>
    </source>
</evidence>
<dbReference type="InterPro" id="IPR006311">
    <property type="entry name" value="TAT_signal"/>
</dbReference>
<feature type="chain" id="PRO_5038715304" description="Secreted protein" evidence="3">
    <location>
        <begin position="30"/>
        <end position="117"/>
    </location>
</feature>
<keyword evidence="2" id="KW-0812">Transmembrane</keyword>
<reference evidence="4" key="1">
    <citation type="journal article" date="2021" name="PeerJ">
        <title>Extensive microbial diversity within the chicken gut microbiome revealed by metagenomics and culture.</title>
        <authorList>
            <person name="Gilroy R."/>
            <person name="Ravi A."/>
            <person name="Getino M."/>
            <person name="Pursley I."/>
            <person name="Horton D.L."/>
            <person name="Alikhan N.F."/>
            <person name="Baker D."/>
            <person name="Gharbi K."/>
            <person name="Hall N."/>
            <person name="Watson M."/>
            <person name="Adriaenssens E.M."/>
            <person name="Foster-Nyarko E."/>
            <person name="Jarju S."/>
            <person name="Secka A."/>
            <person name="Antonio M."/>
            <person name="Oren A."/>
            <person name="Chaudhuri R.R."/>
            <person name="La Ragione R."/>
            <person name="Hildebrand F."/>
            <person name="Pallen M.J."/>
        </authorList>
    </citation>
    <scope>NUCLEOTIDE SEQUENCE</scope>
    <source>
        <strain evidence="4">4376</strain>
    </source>
</reference>
<dbReference type="PROSITE" id="PS51318">
    <property type="entry name" value="TAT"/>
    <property type="match status" value="1"/>
</dbReference>
<proteinExistence type="predicted"/>
<keyword evidence="2" id="KW-0472">Membrane</keyword>
<feature type="signal peptide" evidence="3">
    <location>
        <begin position="1"/>
        <end position="29"/>
    </location>
</feature>
<dbReference type="EMBL" id="DXFZ01000121">
    <property type="protein sequence ID" value="HIW96840.1"/>
    <property type="molecule type" value="Genomic_DNA"/>
</dbReference>
<protein>
    <recommendedName>
        <fullName evidence="6">Secreted protein</fullName>
    </recommendedName>
</protein>
<sequence length="117" mass="12264">MRIRRNALAAATAAAMAITGAVSIPTAQATEVFAVQAQDDGQNGGGSSNEDARKAFSSSEDMGPESSHSNKESESWWEQQHWLTQTVLAIIGGVATATALSVGFGILRSIFYSIFGV</sequence>
<gene>
    <name evidence="4" type="ORF">H9867_10265</name>
</gene>
<feature type="region of interest" description="Disordered" evidence="1">
    <location>
        <begin position="36"/>
        <end position="76"/>
    </location>
</feature>
<organism evidence="4 5">
    <name type="scientific">Candidatus Corynebacterium gallistercoris</name>
    <dbReference type="NCBI Taxonomy" id="2838530"/>
    <lineage>
        <taxon>Bacteria</taxon>
        <taxon>Bacillati</taxon>
        <taxon>Actinomycetota</taxon>
        <taxon>Actinomycetes</taxon>
        <taxon>Mycobacteriales</taxon>
        <taxon>Corynebacteriaceae</taxon>
        <taxon>Corynebacterium</taxon>
    </lineage>
</organism>
<evidence type="ECO:0000313" key="4">
    <source>
        <dbReference type="EMBL" id="HIW96840.1"/>
    </source>
</evidence>
<comment type="caution">
    <text evidence="4">The sequence shown here is derived from an EMBL/GenBank/DDBJ whole genome shotgun (WGS) entry which is preliminary data.</text>
</comment>
<evidence type="ECO:0000313" key="5">
    <source>
        <dbReference type="Proteomes" id="UP000824189"/>
    </source>
</evidence>
<keyword evidence="3" id="KW-0732">Signal</keyword>
<accession>A0A9D1US53</accession>
<evidence type="ECO:0000256" key="3">
    <source>
        <dbReference type="SAM" id="SignalP"/>
    </source>
</evidence>
<feature type="transmembrane region" description="Helical" evidence="2">
    <location>
        <begin position="82"/>
        <end position="107"/>
    </location>
</feature>
<evidence type="ECO:0000256" key="2">
    <source>
        <dbReference type="SAM" id="Phobius"/>
    </source>
</evidence>
<dbReference type="AlphaFoldDB" id="A0A9D1US53"/>